<proteinExistence type="predicted"/>
<sequence length="497" mass="52897">MCVGPAEAERRHRGAARSGCRGPRGGIGRHEQPGRRRVDGGVPPGEVQIARNLSALDRQHRLDESGHPGGGLQVTDVGLDRAQRARALALAFTNAIRGRQRLELDGIAQYCSGAVCFDILDAVGGDVGEPQRRGDHVALSQRVGCGHAVGAAVLVGCRTSDHRQYPVPVAQRVGQPFEHHHTAALAAHESVGVGVEAVAATGRRQRRPLGQRDRGERGQRELHPAGECDVGFAQPQALTGQVDRHQRRRARGVHGDGRTAQSQQVGDPAHRSAMRGSGAQVGVDVGSAFDVDDRVVPRRQPHHHAGSAAAQGIRLDTGVFERFPGNLEQHSMLWVHRHGFAGRDAEEVGVESVDVGNETAPFRRHSPGRRRVGVVERVRIPAIRRHLADGVHTVDQQLPKAFRSSHIPGETATDTHHRDRLGDVGGEDRPGAHELARQGGPGVRRQLRRALCQARHDSPRAAASSSLASTRSASKSISSSDSSGSASAVCCAAAGGA</sequence>
<dbReference type="Proteomes" id="UP000267289">
    <property type="component" value="Unassembled WGS sequence"/>
</dbReference>
<evidence type="ECO:0000313" key="3">
    <source>
        <dbReference type="Proteomes" id="UP000267289"/>
    </source>
</evidence>
<reference evidence="2 3" key="1">
    <citation type="submission" date="2018-09" db="EMBL/GenBank/DDBJ databases">
        <authorList>
            <person name="Tagini F."/>
        </authorList>
    </citation>
    <scope>NUCLEOTIDE SEQUENCE [LARGE SCALE GENOMIC DNA]</scope>
    <source>
        <strain evidence="2 3">MK13</strain>
    </source>
</reference>
<feature type="region of interest" description="Disordered" evidence="1">
    <location>
        <begin position="404"/>
        <end position="487"/>
    </location>
</feature>
<gene>
    <name evidence="2" type="ORF">LAUMK13_01599</name>
</gene>
<feature type="compositionally biased region" description="Low complexity" evidence="1">
    <location>
        <begin position="461"/>
        <end position="487"/>
    </location>
</feature>
<keyword evidence="3" id="KW-1185">Reference proteome</keyword>
<feature type="compositionally biased region" description="Basic and acidic residues" evidence="1">
    <location>
        <begin position="210"/>
        <end position="226"/>
    </location>
</feature>
<evidence type="ECO:0000256" key="1">
    <source>
        <dbReference type="SAM" id="MobiDB-lite"/>
    </source>
</evidence>
<feature type="region of interest" description="Disordered" evidence="1">
    <location>
        <begin position="198"/>
        <end position="277"/>
    </location>
</feature>
<feature type="compositionally biased region" description="Basic and acidic residues" evidence="1">
    <location>
        <begin position="28"/>
        <end position="39"/>
    </location>
</feature>
<name>A0A498PXC0_9MYCO</name>
<feature type="region of interest" description="Disordered" evidence="1">
    <location>
        <begin position="1"/>
        <end position="44"/>
    </location>
</feature>
<organism evidence="2 3">
    <name type="scientific">Mycobacterium innocens</name>
    <dbReference type="NCBI Taxonomy" id="2341083"/>
    <lineage>
        <taxon>Bacteria</taxon>
        <taxon>Bacillati</taxon>
        <taxon>Actinomycetota</taxon>
        <taxon>Actinomycetes</taxon>
        <taxon>Mycobacteriales</taxon>
        <taxon>Mycobacteriaceae</taxon>
        <taxon>Mycobacterium</taxon>
    </lineage>
</organism>
<protein>
    <submittedName>
        <fullName evidence="2">Uncharacterized protein</fullName>
    </submittedName>
</protein>
<dbReference type="AlphaFoldDB" id="A0A498PXC0"/>
<dbReference type="EMBL" id="UPHQ01000064">
    <property type="protein sequence ID" value="VBA37344.1"/>
    <property type="molecule type" value="Genomic_DNA"/>
</dbReference>
<feature type="compositionally biased region" description="Basic and acidic residues" evidence="1">
    <location>
        <begin position="413"/>
        <end position="436"/>
    </location>
</feature>
<evidence type="ECO:0000313" key="2">
    <source>
        <dbReference type="EMBL" id="VBA37344.1"/>
    </source>
</evidence>
<dbReference type="AntiFam" id="ANF00248">
    <property type="entry name" value="Shadow ORF (opposite ppsD)"/>
</dbReference>
<accession>A0A498PXC0</accession>